<evidence type="ECO:0000259" key="1">
    <source>
        <dbReference type="Pfam" id="PF13456"/>
    </source>
</evidence>
<accession>A0A6D2KHZ2</accession>
<comment type="caution">
    <text evidence="2">The sequence shown here is derived from an EMBL/GenBank/DDBJ whole genome shotgun (WGS) entry which is preliminary data.</text>
</comment>
<dbReference type="GO" id="GO:0003676">
    <property type="term" value="F:nucleic acid binding"/>
    <property type="evidence" value="ECO:0007669"/>
    <property type="project" value="InterPro"/>
</dbReference>
<dbReference type="AlphaFoldDB" id="A0A6D2KHZ2"/>
<dbReference type="Gene3D" id="3.30.420.10">
    <property type="entry name" value="Ribonuclease H-like superfamily/Ribonuclease H"/>
    <property type="match status" value="1"/>
</dbReference>
<dbReference type="InterPro" id="IPR044730">
    <property type="entry name" value="RNase_H-like_dom_plant"/>
</dbReference>
<dbReference type="EMBL" id="CACVBM020001397">
    <property type="protein sequence ID" value="CAA7048873.1"/>
    <property type="molecule type" value="Genomic_DNA"/>
</dbReference>
<dbReference type="InterPro" id="IPR036397">
    <property type="entry name" value="RNaseH_sf"/>
</dbReference>
<organism evidence="2 3">
    <name type="scientific">Microthlaspi erraticum</name>
    <dbReference type="NCBI Taxonomy" id="1685480"/>
    <lineage>
        <taxon>Eukaryota</taxon>
        <taxon>Viridiplantae</taxon>
        <taxon>Streptophyta</taxon>
        <taxon>Embryophyta</taxon>
        <taxon>Tracheophyta</taxon>
        <taxon>Spermatophyta</taxon>
        <taxon>Magnoliopsida</taxon>
        <taxon>eudicotyledons</taxon>
        <taxon>Gunneridae</taxon>
        <taxon>Pentapetalae</taxon>
        <taxon>rosids</taxon>
        <taxon>malvids</taxon>
        <taxon>Brassicales</taxon>
        <taxon>Brassicaceae</taxon>
        <taxon>Coluteocarpeae</taxon>
        <taxon>Microthlaspi</taxon>
    </lineage>
</organism>
<evidence type="ECO:0000313" key="2">
    <source>
        <dbReference type="EMBL" id="CAA7048873.1"/>
    </source>
</evidence>
<dbReference type="PANTHER" id="PTHR34146">
    <property type="entry name" value="POLYNUCLEOTIDYL TRANSFERASE, RIBONUCLEASE H-LIKE SUPERFAMILY PROTEIN-RELATED"/>
    <property type="match status" value="1"/>
</dbReference>
<dbReference type="CDD" id="cd06222">
    <property type="entry name" value="RNase_H_like"/>
    <property type="match status" value="1"/>
</dbReference>
<dbReference type="SUPFAM" id="SSF53098">
    <property type="entry name" value="Ribonuclease H-like"/>
    <property type="match status" value="1"/>
</dbReference>
<feature type="domain" description="RNase H type-1" evidence="1">
    <location>
        <begin position="4"/>
        <end position="90"/>
    </location>
</feature>
<gene>
    <name evidence="2" type="ORF">MERR_LOCUS36108</name>
</gene>
<dbReference type="InterPro" id="IPR012337">
    <property type="entry name" value="RNaseH-like_sf"/>
</dbReference>
<reference evidence="2" key="1">
    <citation type="submission" date="2020-01" db="EMBL/GenBank/DDBJ databases">
        <authorList>
            <person name="Mishra B."/>
        </authorList>
    </citation>
    <scope>NUCLEOTIDE SEQUENCE [LARGE SCALE GENOMIC DNA]</scope>
</reference>
<dbReference type="Proteomes" id="UP000467841">
    <property type="component" value="Unassembled WGS sequence"/>
</dbReference>
<dbReference type="OrthoDB" id="1021564at2759"/>
<keyword evidence="3" id="KW-1185">Reference proteome</keyword>
<dbReference type="Pfam" id="PF13456">
    <property type="entry name" value="RVT_3"/>
    <property type="match status" value="1"/>
</dbReference>
<evidence type="ECO:0000313" key="3">
    <source>
        <dbReference type="Proteomes" id="UP000467841"/>
    </source>
</evidence>
<dbReference type="GO" id="GO:0004523">
    <property type="term" value="F:RNA-DNA hybrid ribonuclease activity"/>
    <property type="evidence" value="ECO:0007669"/>
    <property type="project" value="InterPro"/>
</dbReference>
<dbReference type="PANTHER" id="PTHR34146:SF3">
    <property type="entry name" value="POLYNUCLEOTIDYL TRANSFERASE, RIBONUCLEASE H-LIKE SUPERFAMILY PROTEIN"/>
    <property type="match status" value="1"/>
</dbReference>
<dbReference type="InterPro" id="IPR002156">
    <property type="entry name" value="RNaseH_domain"/>
</dbReference>
<name>A0A6D2KHZ2_9BRAS</name>
<protein>
    <recommendedName>
        <fullName evidence="1">RNase H type-1 domain-containing protein</fullName>
    </recommendedName>
</protein>
<sequence length="172" mass="19565">MTAMENVMSPLHAEFVSLLWAMDTIKQMGCLSIRFETDCFLLTKLIDEEEEWPALATEIEEFKSLRSCFNSFVLSFIPRSSNVRADCLSKGARAHGVSFSHVNSLIPSWSFGAFWSIWDRGAWRDLAHGRSSTGYAKKRRSHLELDRPSFNSIELRSQQSNPKNVASPLTFL</sequence>
<proteinExistence type="predicted"/>